<reference evidence="5 6" key="1">
    <citation type="journal article" date="2010" name="J. Bacteriol.">
        <title>Genome sequence of Lentisphaera araneosa HTCC2155T, the type species of the order Lentisphaerales in the phylum Lentisphaerae.</title>
        <authorList>
            <person name="Thrash J.C."/>
            <person name="Cho J.C."/>
            <person name="Vergin K.L."/>
            <person name="Morris R.M."/>
            <person name="Giovannoni S.J."/>
        </authorList>
    </citation>
    <scope>NUCLEOTIDE SEQUENCE [LARGE SCALE GENOMIC DNA]</scope>
    <source>
        <strain evidence="5 6">HTCC2155</strain>
    </source>
</reference>
<dbReference type="RefSeq" id="WP_007278285.1">
    <property type="nucleotide sequence ID" value="NZ_ABCK01000007.1"/>
</dbReference>
<evidence type="ECO:0000313" key="5">
    <source>
        <dbReference type="EMBL" id="EDM27770.1"/>
    </source>
</evidence>
<proteinExistence type="predicted"/>
<accession>A6DK72</accession>
<dbReference type="STRING" id="313628.LNTAR_00175"/>
<dbReference type="GO" id="GO:0008408">
    <property type="term" value="F:3'-5' exonuclease activity"/>
    <property type="evidence" value="ECO:0007669"/>
    <property type="project" value="TreeGrafter"/>
</dbReference>
<dbReference type="InterPro" id="IPR013520">
    <property type="entry name" value="Ribonucl_H"/>
</dbReference>
<dbReference type="OrthoDB" id="5497329at2"/>
<dbReference type="SMART" id="SM00479">
    <property type="entry name" value="EXOIII"/>
    <property type="match status" value="1"/>
</dbReference>
<dbReference type="PANTHER" id="PTHR30231:SF4">
    <property type="entry name" value="PROTEIN NEN2"/>
    <property type="match status" value="1"/>
</dbReference>
<dbReference type="EMBL" id="ABCK01000007">
    <property type="protein sequence ID" value="EDM27770.1"/>
    <property type="molecule type" value="Genomic_DNA"/>
</dbReference>
<organism evidence="5 6">
    <name type="scientific">Lentisphaera araneosa HTCC2155</name>
    <dbReference type="NCBI Taxonomy" id="313628"/>
    <lineage>
        <taxon>Bacteria</taxon>
        <taxon>Pseudomonadati</taxon>
        <taxon>Lentisphaerota</taxon>
        <taxon>Lentisphaeria</taxon>
        <taxon>Lentisphaerales</taxon>
        <taxon>Lentisphaeraceae</taxon>
        <taxon>Lentisphaera</taxon>
    </lineage>
</organism>
<dbReference type="InterPro" id="IPR036397">
    <property type="entry name" value="RNaseH_sf"/>
</dbReference>
<evidence type="ECO:0000256" key="1">
    <source>
        <dbReference type="ARBA" id="ARBA00022722"/>
    </source>
</evidence>
<keyword evidence="6" id="KW-1185">Reference proteome</keyword>
<evidence type="ECO:0000313" key="6">
    <source>
        <dbReference type="Proteomes" id="UP000004947"/>
    </source>
</evidence>
<dbReference type="CDD" id="cd06127">
    <property type="entry name" value="DEDDh"/>
    <property type="match status" value="1"/>
</dbReference>
<dbReference type="GO" id="GO:0005829">
    <property type="term" value="C:cytosol"/>
    <property type="evidence" value="ECO:0007669"/>
    <property type="project" value="TreeGrafter"/>
</dbReference>
<dbReference type="GO" id="GO:0006259">
    <property type="term" value="P:DNA metabolic process"/>
    <property type="evidence" value="ECO:0007669"/>
    <property type="project" value="UniProtKB-ARBA"/>
</dbReference>
<dbReference type="InterPro" id="IPR012337">
    <property type="entry name" value="RNaseH-like_sf"/>
</dbReference>
<evidence type="ECO:0000256" key="2">
    <source>
        <dbReference type="ARBA" id="ARBA00022801"/>
    </source>
</evidence>
<comment type="caution">
    <text evidence="5">The sequence shown here is derived from an EMBL/GenBank/DDBJ whole genome shotgun (WGS) entry which is preliminary data.</text>
</comment>
<dbReference type="Pfam" id="PF00929">
    <property type="entry name" value="RNase_T"/>
    <property type="match status" value="1"/>
</dbReference>
<evidence type="ECO:0000256" key="3">
    <source>
        <dbReference type="ARBA" id="ARBA00022839"/>
    </source>
</evidence>
<dbReference type="Gene3D" id="3.30.420.10">
    <property type="entry name" value="Ribonuclease H-like superfamily/Ribonuclease H"/>
    <property type="match status" value="1"/>
</dbReference>
<dbReference type="PANTHER" id="PTHR30231">
    <property type="entry name" value="DNA POLYMERASE III SUBUNIT EPSILON"/>
    <property type="match status" value="1"/>
</dbReference>
<gene>
    <name evidence="5" type="ORF">LNTAR_00175</name>
</gene>
<protein>
    <submittedName>
        <fullName evidence="5">DNA polymerase III</fullName>
    </submittedName>
</protein>
<name>A6DK72_9BACT</name>
<sequence>MSFLTDIFTKPASASFPEEMLDHDASKLDYVVIDCEMTGLKPKQDKLLSIAAVKISQGRIQSQESFYRVIFQEKQKLRDETILIHRLNHEQISTGSDQIAVLKEFSDFCQNCIPVGHFFDIDLSFLNPVMPLPFLYPHLDTRLLVKTLQPCPSSIQLNELCDFYNLPSFEAHNALGDATSTACLFLKILSELRKKQLVSLQSLLSLKSRS</sequence>
<dbReference type="GO" id="GO:0003676">
    <property type="term" value="F:nucleic acid binding"/>
    <property type="evidence" value="ECO:0007669"/>
    <property type="project" value="InterPro"/>
</dbReference>
<keyword evidence="1" id="KW-0540">Nuclease</keyword>
<dbReference type="eggNOG" id="COG0847">
    <property type="taxonomic scope" value="Bacteria"/>
</dbReference>
<keyword evidence="2" id="KW-0378">Hydrolase</keyword>
<dbReference type="SUPFAM" id="SSF53098">
    <property type="entry name" value="Ribonuclease H-like"/>
    <property type="match status" value="1"/>
</dbReference>
<feature type="domain" description="Exonuclease" evidence="4">
    <location>
        <begin position="29"/>
        <end position="194"/>
    </location>
</feature>
<keyword evidence="3" id="KW-0269">Exonuclease</keyword>
<evidence type="ECO:0000259" key="4">
    <source>
        <dbReference type="SMART" id="SM00479"/>
    </source>
</evidence>
<dbReference type="Proteomes" id="UP000004947">
    <property type="component" value="Unassembled WGS sequence"/>
</dbReference>
<dbReference type="AlphaFoldDB" id="A6DK72"/>